<gene>
    <name evidence="1" type="ORF">GM658_24805</name>
</gene>
<reference evidence="1 2" key="1">
    <citation type="submission" date="2019-11" db="EMBL/GenBank/DDBJ databases">
        <title>Type strains purchased from KCTC, JCM and DSMZ.</title>
        <authorList>
            <person name="Lu H."/>
        </authorList>
    </citation>
    <scope>NUCLEOTIDE SEQUENCE [LARGE SCALE GENOMIC DNA]</scope>
    <source>
        <strain evidence="1 2">JCM 31587</strain>
    </source>
</reference>
<name>A0A6L6QPK1_9BURK</name>
<proteinExistence type="predicted"/>
<dbReference type="OrthoDB" id="8527613at2"/>
<keyword evidence="2" id="KW-1185">Reference proteome</keyword>
<dbReference type="AlphaFoldDB" id="A0A6L6QPK1"/>
<organism evidence="1 2">
    <name type="scientific">Massilia eburnea</name>
    <dbReference type="NCBI Taxonomy" id="1776165"/>
    <lineage>
        <taxon>Bacteria</taxon>
        <taxon>Pseudomonadati</taxon>
        <taxon>Pseudomonadota</taxon>
        <taxon>Betaproteobacteria</taxon>
        <taxon>Burkholderiales</taxon>
        <taxon>Oxalobacteraceae</taxon>
        <taxon>Telluria group</taxon>
        <taxon>Massilia</taxon>
    </lineage>
</organism>
<dbReference type="InterPro" id="IPR032556">
    <property type="entry name" value="DUF4936"/>
</dbReference>
<protein>
    <submittedName>
        <fullName evidence="1">DUF4936 family protein</fullName>
    </submittedName>
</protein>
<evidence type="ECO:0000313" key="1">
    <source>
        <dbReference type="EMBL" id="MTW13837.1"/>
    </source>
</evidence>
<dbReference type="EMBL" id="WNKX01000028">
    <property type="protein sequence ID" value="MTW13837.1"/>
    <property type="molecule type" value="Genomic_DNA"/>
</dbReference>
<dbReference type="Proteomes" id="UP000472320">
    <property type="component" value="Unassembled WGS sequence"/>
</dbReference>
<comment type="caution">
    <text evidence="1">The sequence shown here is derived from an EMBL/GenBank/DDBJ whole genome shotgun (WGS) entry which is preliminary data.</text>
</comment>
<dbReference type="Pfam" id="PF16290">
    <property type="entry name" value="DUF4936"/>
    <property type="match status" value="1"/>
</dbReference>
<sequence length="96" mass="10145">MDFYVYYKVQAAHAAGLQAAVIAMQSALSAAHGVAPQLKRRPQAAAGVQTWMEVYPAAGGEDFLASLEAAAARAGLAQWIDGARHVEMFEDLPPCA</sequence>
<accession>A0A6L6QPK1</accession>
<evidence type="ECO:0000313" key="2">
    <source>
        <dbReference type="Proteomes" id="UP000472320"/>
    </source>
</evidence>
<dbReference type="RefSeq" id="WP_155456751.1">
    <property type="nucleotide sequence ID" value="NZ_WNKX01000028.1"/>
</dbReference>